<sequence>MEKWPEPPDRIGHSKHAIPFKVQKLMLLLQTMCSRQILIVYLIGLSYFTVFSNPEPECERYVHEGDFEHFLEIFSDPSPEAEIMDWLFFTEYGVPLNRGHIDGFEASRPKILPLYHQNRPYGVVRVTENKVVLLKKDLQKLVLHLKVPFSDKAFVFKTYVFISPSHYINLFELEEHHQVIYNGPRSDNYDNISGLDDLLQEYYPDFPDPMLTADTRDTMSKECFHGDFYCVIDQVTGELKGSYNQIYYSGHDISIFQWNEFYGGQYIVDHVTGHCFRINRKTRTFKGPEPQTISNMSFPEMLTKYPFVMSDDVFLTRRFMLIDEEIDNLNQDFDNEKGTVADDEVTTVTEYTTVTDEELTTEPETERTTEPQADVATSFQTFTVHTTTESTVTQKVERWHDTVETYYGDGSSENDQTENREYDYDKPVEDTVPTMMIPEARPTIKNINSPYNESTRPAPL</sequence>
<comment type="caution">
    <text evidence="2">The sequence shown here is derived from an EMBL/GenBank/DDBJ whole genome shotgun (WGS) entry which is preliminary data.</text>
</comment>
<evidence type="ECO:0000256" key="1">
    <source>
        <dbReference type="SAM" id="MobiDB-lite"/>
    </source>
</evidence>
<feature type="region of interest" description="Disordered" evidence="1">
    <location>
        <begin position="437"/>
        <end position="460"/>
    </location>
</feature>
<dbReference type="Proteomes" id="UP000614601">
    <property type="component" value="Unassembled WGS sequence"/>
</dbReference>
<dbReference type="EMBL" id="CAJFDH010000001">
    <property type="protein sequence ID" value="CAD5207835.1"/>
    <property type="molecule type" value="Genomic_DNA"/>
</dbReference>
<gene>
    <name evidence="2" type="ORF">BOKJ2_LOCUS2396</name>
</gene>
<keyword evidence="3" id="KW-1185">Reference proteome</keyword>
<name>A0A811JWD1_9BILA</name>
<reference evidence="2" key="1">
    <citation type="submission" date="2020-09" db="EMBL/GenBank/DDBJ databases">
        <authorList>
            <person name="Kikuchi T."/>
        </authorList>
    </citation>
    <scope>NUCLEOTIDE SEQUENCE</scope>
    <source>
        <strain evidence="2">SH1</strain>
    </source>
</reference>
<evidence type="ECO:0000313" key="2">
    <source>
        <dbReference type="EMBL" id="CAD5207835.1"/>
    </source>
</evidence>
<organism evidence="2 3">
    <name type="scientific">Bursaphelenchus okinawaensis</name>
    <dbReference type="NCBI Taxonomy" id="465554"/>
    <lineage>
        <taxon>Eukaryota</taxon>
        <taxon>Metazoa</taxon>
        <taxon>Ecdysozoa</taxon>
        <taxon>Nematoda</taxon>
        <taxon>Chromadorea</taxon>
        <taxon>Rhabditida</taxon>
        <taxon>Tylenchina</taxon>
        <taxon>Tylenchomorpha</taxon>
        <taxon>Aphelenchoidea</taxon>
        <taxon>Aphelenchoididae</taxon>
        <taxon>Bursaphelenchus</taxon>
    </lineage>
</organism>
<dbReference type="AlphaFoldDB" id="A0A811JWD1"/>
<protein>
    <submittedName>
        <fullName evidence="2">Uncharacterized protein</fullName>
    </submittedName>
</protein>
<dbReference type="Proteomes" id="UP000783686">
    <property type="component" value="Unassembled WGS sequence"/>
</dbReference>
<dbReference type="EMBL" id="CAJFCW020000001">
    <property type="protein sequence ID" value="CAG9086702.1"/>
    <property type="molecule type" value="Genomic_DNA"/>
</dbReference>
<evidence type="ECO:0000313" key="3">
    <source>
        <dbReference type="Proteomes" id="UP000614601"/>
    </source>
</evidence>
<accession>A0A811JWD1</accession>
<dbReference type="OrthoDB" id="10428447at2759"/>
<feature type="compositionally biased region" description="Polar residues" evidence="1">
    <location>
        <begin position="445"/>
        <end position="460"/>
    </location>
</feature>
<proteinExistence type="predicted"/>